<dbReference type="InterPro" id="IPR001461">
    <property type="entry name" value="Aspartic_peptidase_A1"/>
</dbReference>
<accession>A0A0C3AKB7</accession>
<dbReference type="SUPFAM" id="SSF50630">
    <property type="entry name" value="Acid proteases"/>
    <property type="match status" value="1"/>
</dbReference>
<dbReference type="Pfam" id="PF00026">
    <property type="entry name" value="Asp"/>
    <property type="match status" value="1"/>
</dbReference>
<sequence>MIIAPISIWRQFACILFVINGLPIDFRDTNTSVLNFCLPLLLVATVELQTLPATMTLFNFFAALLLCGAFVLASSPAPTATPFSSKDLRPRFLQEAASLPRAGIFKDSVYTFPLVKKRASNSPAKAKRHGMIQLSTSDLLDEAYGIAISIGGQEVHLTLDTGASDLWVVTSSCKTPNGHNCTSNPEIPLYTPSKSFQSQNESFSIAYGAGPSSTFVSGKIGTDNVAIGNLSLLKQTFGSTVSTNDTIVNLFSGIFGMGHAGLSELMSADFEQQLLASNVSSMDAQSFLEIYFKALEKNAPLVPHMAASELISKPMFSMTLQREEPTSEGSNLGVLTLGGLPSGVSNDSLTWVPVKHYPTKTVISGHLKNLTVPTLLMNEVSKMLPSVPLRLEVPIDGLYVNGQMLLNSSEGNLTALLDSGTARTLLPSGAFKSPLLPQPDANGFVPCSTLYNISIGIGGQIFSIHPFDLVIPNQLNDTANCISGLGEASPPTETSTFSFLFGTAFFRSNLVAINLGNITNSKASPSSIGFL</sequence>
<dbReference type="Proteomes" id="UP000054166">
    <property type="component" value="Unassembled WGS sequence"/>
</dbReference>
<keyword evidence="2 4" id="KW-0064">Aspartyl protease</keyword>
<proteinExistence type="inferred from homology"/>
<evidence type="ECO:0000256" key="5">
    <source>
        <dbReference type="SAM" id="Phobius"/>
    </source>
</evidence>
<dbReference type="AlphaFoldDB" id="A0A0C3AKB7"/>
<evidence type="ECO:0000313" key="8">
    <source>
        <dbReference type="Proteomes" id="UP000054166"/>
    </source>
</evidence>
<keyword evidence="4" id="KW-0378">Hydrolase</keyword>
<dbReference type="PRINTS" id="PR00792">
    <property type="entry name" value="PEPSIN"/>
</dbReference>
<organism evidence="7 8">
    <name type="scientific">Piloderma croceum (strain F 1598)</name>
    <dbReference type="NCBI Taxonomy" id="765440"/>
    <lineage>
        <taxon>Eukaryota</taxon>
        <taxon>Fungi</taxon>
        <taxon>Dikarya</taxon>
        <taxon>Basidiomycota</taxon>
        <taxon>Agaricomycotina</taxon>
        <taxon>Agaricomycetes</taxon>
        <taxon>Agaricomycetidae</taxon>
        <taxon>Atheliales</taxon>
        <taxon>Atheliaceae</taxon>
        <taxon>Piloderma</taxon>
    </lineage>
</organism>
<evidence type="ECO:0000256" key="2">
    <source>
        <dbReference type="ARBA" id="ARBA00022750"/>
    </source>
</evidence>
<reference evidence="8" key="2">
    <citation type="submission" date="2015-01" db="EMBL/GenBank/DDBJ databases">
        <title>Evolutionary Origins and Diversification of the Mycorrhizal Mutualists.</title>
        <authorList>
            <consortium name="DOE Joint Genome Institute"/>
            <consortium name="Mycorrhizal Genomics Consortium"/>
            <person name="Kohler A."/>
            <person name="Kuo A."/>
            <person name="Nagy L.G."/>
            <person name="Floudas D."/>
            <person name="Copeland A."/>
            <person name="Barry K.W."/>
            <person name="Cichocki N."/>
            <person name="Veneault-Fourrey C."/>
            <person name="LaButti K."/>
            <person name="Lindquist E.A."/>
            <person name="Lipzen A."/>
            <person name="Lundell T."/>
            <person name="Morin E."/>
            <person name="Murat C."/>
            <person name="Riley R."/>
            <person name="Ohm R."/>
            <person name="Sun H."/>
            <person name="Tunlid A."/>
            <person name="Henrissat B."/>
            <person name="Grigoriev I.V."/>
            <person name="Hibbett D.S."/>
            <person name="Martin F."/>
        </authorList>
    </citation>
    <scope>NUCLEOTIDE SEQUENCE [LARGE SCALE GENOMIC DNA]</scope>
    <source>
        <strain evidence="8">F 1598</strain>
    </source>
</reference>
<dbReference type="GO" id="GO:0004190">
    <property type="term" value="F:aspartic-type endopeptidase activity"/>
    <property type="evidence" value="ECO:0007669"/>
    <property type="project" value="UniProtKB-KW"/>
</dbReference>
<dbReference type="STRING" id="765440.A0A0C3AKB7"/>
<feature type="domain" description="Peptidase A1" evidence="6">
    <location>
        <begin position="144"/>
        <end position="523"/>
    </location>
</feature>
<keyword evidence="5" id="KW-0812">Transmembrane</keyword>
<name>A0A0C3AKB7_PILCF</name>
<dbReference type="PANTHER" id="PTHR47966:SF47">
    <property type="entry name" value="ENDOPEPTIDASE, PUTATIVE (AFU_ORTHOLOGUE AFUA_3G01220)-RELATED"/>
    <property type="match status" value="1"/>
</dbReference>
<dbReference type="CDD" id="cd05471">
    <property type="entry name" value="pepsin_like"/>
    <property type="match status" value="1"/>
</dbReference>
<evidence type="ECO:0000256" key="4">
    <source>
        <dbReference type="RuleBase" id="RU000454"/>
    </source>
</evidence>
<dbReference type="GO" id="GO:0006508">
    <property type="term" value="P:proteolysis"/>
    <property type="evidence" value="ECO:0007669"/>
    <property type="project" value="UniProtKB-KW"/>
</dbReference>
<evidence type="ECO:0000256" key="3">
    <source>
        <dbReference type="PIRSR" id="PIRSR601461-1"/>
    </source>
</evidence>
<dbReference type="InterPro" id="IPR021109">
    <property type="entry name" value="Peptidase_aspartic_dom_sf"/>
</dbReference>
<keyword evidence="4" id="KW-0645">Protease</keyword>
<keyword evidence="5" id="KW-0472">Membrane</keyword>
<reference evidence="7 8" key="1">
    <citation type="submission" date="2014-04" db="EMBL/GenBank/DDBJ databases">
        <authorList>
            <consortium name="DOE Joint Genome Institute"/>
            <person name="Kuo A."/>
            <person name="Tarkka M."/>
            <person name="Buscot F."/>
            <person name="Kohler A."/>
            <person name="Nagy L.G."/>
            <person name="Floudas D."/>
            <person name="Copeland A."/>
            <person name="Barry K.W."/>
            <person name="Cichocki N."/>
            <person name="Veneault-Fourrey C."/>
            <person name="LaButti K."/>
            <person name="Lindquist E.A."/>
            <person name="Lipzen A."/>
            <person name="Lundell T."/>
            <person name="Morin E."/>
            <person name="Murat C."/>
            <person name="Sun H."/>
            <person name="Tunlid A."/>
            <person name="Henrissat B."/>
            <person name="Grigoriev I.V."/>
            <person name="Hibbett D.S."/>
            <person name="Martin F."/>
            <person name="Nordberg H.P."/>
            <person name="Cantor M.N."/>
            <person name="Hua S.X."/>
        </authorList>
    </citation>
    <scope>NUCLEOTIDE SEQUENCE [LARGE SCALE GENOMIC DNA]</scope>
    <source>
        <strain evidence="7 8">F 1598</strain>
    </source>
</reference>
<dbReference type="OrthoDB" id="771136at2759"/>
<dbReference type="InterPro" id="IPR033121">
    <property type="entry name" value="PEPTIDASE_A1"/>
</dbReference>
<comment type="similarity">
    <text evidence="1 4">Belongs to the peptidase A1 family.</text>
</comment>
<keyword evidence="5" id="KW-1133">Transmembrane helix</keyword>
<dbReference type="InterPro" id="IPR034164">
    <property type="entry name" value="Pepsin-like_dom"/>
</dbReference>
<protein>
    <recommendedName>
        <fullName evidence="6">Peptidase A1 domain-containing protein</fullName>
    </recommendedName>
</protein>
<dbReference type="PROSITE" id="PS51767">
    <property type="entry name" value="PEPTIDASE_A1"/>
    <property type="match status" value="1"/>
</dbReference>
<dbReference type="HOGENOM" id="CLU_512996_0_0_1"/>
<dbReference type="PANTHER" id="PTHR47966">
    <property type="entry name" value="BETA-SITE APP-CLEAVING ENZYME, ISOFORM A-RELATED"/>
    <property type="match status" value="1"/>
</dbReference>
<gene>
    <name evidence="7" type="ORF">PILCRDRAFT_707429</name>
</gene>
<keyword evidence="8" id="KW-1185">Reference proteome</keyword>
<evidence type="ECO:0000313" key="7">
    <source>
        <dbReference type="EMBL" id="KIM74338.1"/>
    </source>
</evidence>
<dbReference type="EMBL" id="KN833062">
    <property type="protein sequence ID" value="KIM74338.1"/>
    <property type="molecule type" value="Genomic_DNA"/>
</dbReference>
<evidence type="ECO:0000259" key="6">
    <source>
        <dbReference type="PROSITE" id="PS51767"/>
    </source>
</evidence>
<dbReference type="InParanoid" id="A0A0C3AKB7"/>
<evidence type="ECO:0000256" key="1">
    <source>
        <dbReference type="ARBA" id="ARBA00007447"/>
    </source>
</evidence>
<feature type="transmembrane region" description="Helical" evidence="5">
    <location>
        <begin position="57"/>
        <end position="77"/>
    </location>
</feature>
<dbReference type="PROSITE" id="PS00141">
    <property type="entry name" value="ASP_PROTEASE"/>
    <property type="match status" value="2"/>
</dbReference>
<dbReference type="Gene3D" id="2.40.70.10">
    <property type="entry name" value="Acid Proteases"/>
    <property type="match status" value="2"/>
</dbReference>
<dbReference type="GO" id="GO:0000324">
    <property type="term" value="C:fungal-type vacuole"/>
    <property type="evidence" value="ECO:0007669"/>
    <property type="project" value="TreeGrafter"/>
</dbReference>
<dbReference type="InterPro" id="IPR001969">
    <property type="entry name" value="Aspartic_peptidase_AS"/>
</dbReference>
<feature type="active site" evidence="3">
    <location>
        <position position="418"/>
    </location>
</feature>
<feature type="active site" evidence="3">
    <location>
        <position position="160"/>
    </location>
</feature>